<evidence type="ECO:0000256" key="1">
    <source>
        <dbReference type="SAM" id="Phobius"/>
    </source>
</evidence>
<keyword evidence="1" id="KW-0472">Membrane</keyword>
<gene>
    <name evidence="2" type="ORF">ACFSQJ_03785</name>
</gene>
<dbReference type="NCBIfam" id="NF041635">
    <property type="entry name" value="STM3941_fam"/>
    <property type="match status" value="1"/>
</dbReference>
<dbReference type="RefSeq" id="WP_377765681.1">
    <property type="nucleotide sequence ID" value="NZ_JBHULB010000006.1"/>
</dbReference>
<sequence>MKHDIPEIRFYNSKKKAILLMLSCVPFIIVGIYFISKKPMLGWGSVVIFGFSFIMGIINLLDNRPNLIINEIGIYARSASRNYIVWELIQDAYFTTITGQKYICLIIDKRFKPSQTKGMLYRSAVKLNEAIGAQEMNIYLGQIKHIDEEKLTDLILKMSNADTERKAELLNSYTP</sequence>
<organism evidence="2 3">
    <name type="scientific">Croceitalea marina</name>
    <dbReference type="NCBI Taxonomy" id="1775166"/>
    <lineage>
        <taxon>Bacteria</taxon>
        <taxon>Pseudomonadati</taxon>
        <taxon>Bacteroidota</taxon>
        <taxon>Flavobacteriia</taxon>
        <taxon>Flavobacteriales</taxon>
        <taxon>Flavobacteriaceae</taxon>
        <taxon>Croceitalea</taxon>
    </lineage>
</organism>
<evidence type="ECO:0000313" key="3">
    <source>
        <dbReference type="Proteomes" id="UP001597526"/>
    </source>
</evidence>
<keyword evidence="3" id="KW-1185">Reference proteome</keyword>
<evidence type="ECO:0000313" key="2">
    <source>
        <dbReference type="EMBL" id="MFD2586034.1"/>
    </source>
</evidence>
<reference evidence="3" key="1">
    <citation type="journal article" date="2019" name="Int. J. Syst. Evol. Microbiol.">
        <title>The Global Catalogue of Microorganisms (GCM) 10K type strain sequencing project: providing services to taxonomists for standard genome sequencing and annotation.</title>
        <authorList>
            <consortium name="The Broad Institute Genomics Platform"/>
            <consortium name="The Broad Institute Genome Sequencing Center for Infectious Disease"/>
            <person name="Wu L."/>
            <person name="Ma J."/>
        </authorList>
    </citation>
    <scope>NUCLEOTIDE SEQUENCE [LARGE SCALE GENOMIC DNA]</scope>
    <source>
        <strain evidence="3">KCTC 52368</strain>
    </source>
</reference>
<proteinExistence type="predicted"/>
<feature type="transmembrane region" description="Helical" evidence="1">
    <location>
        <begin position="41"/>
        <end position="61"/>
    </location>
</feature>
<dbReference type="InterPro" id="IPR048136">
    <property type="entry name" value="STM3941-like"/>
</dbReference>
<accession>A0ABW5MSA0</accession>
<comment type="caution">
    <text evidence="2">The sequence shown here is derived from an EMBL/GenBank/DDBJ whole genome shotgun (WGS) entry which is preliminary data.</text>
</comment>
<keyword evidence="1" id="KW-0812">Transmembrane</keyword>
<name>A0ABW5MSA0_9FLAO</name>
<keyword evidence="1" id="KW-1133">Transmembrane helix</keyword>
<dbReference type="EMBL" id="JBHULB010000006">
    <property type="protein sequence ID" value="MFD2586034.1"/>
    <property type="molecule type" value="Genomic_DNA"/>
</dbReference>
<protein>
    <submittedName>
        <fullName evidence="2">STM3941 family protein</fullName>
    </submittedName>
</protein>
<dbReference type="Proteomes" id="UP001597526">
    <property type="component" value="Unassembled WGS sequence"/>
</dbReference>
<feature type="transmembrane region" description="Helical" evidence="1">
    <location>
        <begin position="17"/>
        <end position="35"/>
    </location>
</feature>